<evidence type="ECO:0000256" key="5">
    <source>
        <dbReference type="SAM" id="SignalP"/>
    </source>
</evidence>
<dbReference type="GO" id="GO:0030313">
    <property type="term" value="C:cell envelope"/>
    <property type="evidence" value="ECO:0007669"/>
    <property type="project" value="UniProtKB-SubCell"/>
</dbReference>
<evidence type="ECO:0000259" key="6">
    <source>
        <dbReference type="Pfam" id="PF00496"/>
    </source>
</evidence>
<keyword evidence="4 5" id="KW-0732">Signal</keyword>
<dbReference type="InterPro" id="IPR039424">
    <property type="entry name" value="SBP_5"/>
</dbReference>
<dbReference type="GO" id="GO:0015833">
    <property type="term" value="P:peptide transport"/>
    <property type="evidence" value="ECO:0007669"/>
    <property type="project" value="TreeGrafter"/>
</dbReference>
<dbReference type="Proteomes" id="UP000886876">
    <property type="component" value="Unassembled WGS sequence"/>
</dbReference>
<evidence type="ECO:0000313" key="7">
    <source>
        <dbReference type="EMBL" id="HIS97580.1"/>
    </source>
</evidence>
<dbReference type="Pfam" id="PF00496">
    <property type="entry name" value="SBP_bac_5"/>
    <property type="match status" value="1"/>
</dbReference>
<dbReference type="InterPro" id="IPR000914">
    <property type="entry name" value="SBP_5_dom"/>
</dbReference>
<feature type="signal peptide" evidence="5">
    <location>
        <begin position="1"/>
        <end position="22"/>
    </location>
</feature>
<dbReference type="EMBL" id="DVJS01000158">
    <property type="protein sequence ID" value="HIS97580.1"/>
    <property type="molecule type" value="Genomic_DNA"/>
</dbReference>
<comment type="caution">
    <text evidence="7">The sequence shown here is derived from an EMBL/GenBank/DDBJ whole genome shotgun (WGS) entry which is preliminary data.</text>
</comment>
<evidence type="ECO:0000256" key="1">
    <source>
        <dbReference type="ARBA" id="ARBA00004196"/>
    </source>
</evidence>
<organism evidence="7 8">
    <name type="scientific">Candidatus Scatomorpha pullistercoris</name>
    <dbReference type="NCBI Taxonomy" id="2840929"/>
    <lineage>
        <taxon>Bacteria</taxon>
        <taxon>Bacillati</taxon>
        <taxon>Bacillota</taxon>
        <taxon>Clostridia</taxon>
        <taxon>Eubacteriales</taxon>
        <taxon>Candidatus Scatomorpha</taxon>
    </lineage>
</organism>
<dbReference type="Gene3D" id="3.90.76.10">
    <property type="entry name" value="Dipeptide-binding Protein, Domain 1"/>
    <property type="match status" value="1"/>
</dbReference>
<keyword evidence="3" id="KW-0813">Transport</keyword>
<reference evidence="7" key="2">
    <citation type="journal article" date="2021" name="PeerJ">
        <title>Extensive microbial diversity within the chicken gut microbiome revealed by metagenomics and culture.</title>
        <authorList>
            <person name="Gilroy R."/>
            <person name="Ravi A."/>
            <person name="Getino M."/>
            <person name="Pursley I."/>
            <person name="Horton D.L."/>
            <person name="Alikhan N.F."/>
            <person name="Baker D."/>
            <person name="Gharbi K."/>
            <person name="Hall N."/>
            <person name="Watson M."/>
            <person name="Adriaenssens E.M."/>
            <person name="Foster-Nyarko E."/>
            <person name="Jarju S."/>
            <person name="Secka A."/>
            <person name="Antonio M."/>
            <person name="Oren A."/>
            <person name="Chaudhuri R.R."/>
            <person name="La Ragione R."/>
            <person name="Hildebrand F."/>
            <person name="Pallen M.J."/>
        </authorList>
    </citation>
    <scope>NUCLEOTIDE SEQUENCE</scope>
    <source>
        <strain evidence="7">ChiHecec3B27-6122</strain>
    </source>
</reference>
<dbReference type="PANTHER" id="PTHR30290:SF10">
    <property type="entry name" value="PERIPLASMIC OLIGOPEPTIDE-BINDING PROTEIN-RELATED"/>
    <property type="match status" value="1"/>
</dbReference>
<gene>
    <name evidence="7" type="ORF">IAD42_06360</name>
</gene>
<feature type="chain" id="PRO_5039598736" evidence="5">
    <location>
        <begin position="23"/>
        <end position="715"/>
    </location>
</feature>
<comment type="similarity">
    <text evidence="2">Belongs to the bacterial solute-binding protein 5 family.</text>
</comment>
<feature type="domain" description="Solute-binding protein family 5" evidence="6">
    <location>
        <begin position="215"/>
        <end position="701"/>
    </location>
</feature>
<dbReference type="AlphaFoldDB" id="A0A9D1G4Y0"/>
<protein>
    <submittedName>
        <fullName evidence="7">Peptide ABC transporter substrate-binding protein</fullName>
    </submittedName>
</protein>
<name>A0A9D1G4Y0_9FIRM</name>
<dbReference type="Gene3D" id="3.40.190.10">
    <property type="entry name" value="Periplasmic binding protein-like II"/>
    <property type="match status" value="1"/>
</dbReference>
<sequence length="715" mass="79167">MRDWIKKAFALALCLAMVLSLAACGGTETPTPTATEPSEDVETEGGILENDEDIYMAAMGDFYDAYMAAFEAETLSERWALMAIAEAKFLESGVATPMYTAGGCYAMSRVPFRAGGYASWLGDRVYYDQMVITNEIITTEDYEHLVEMWYELTGTGTYTQSAVEYLTEKGYTFTDTATTTFDRVGTTWDFLSDGDYHDDASFIDYLYQYDSEGVLQPHLATSYEVSEDGLTYTFYIREGVVWVDSQGRQVAELTADDWVAGLQHVADAGGSAANMLLGVLEGLDAYVYGETTDFTTVGVKAVDEYTLQYTLVEECPYFMTMIADACFTPMSRSYYLSQGGVFGMAEYDEAIAGSTYMYGTDQDHIAYCGPYLCTNVTDKNSINYIANESYWNAENVQIKAVNFIYDDGSDVTREYNDFTVNGVGTTMVLDTAQLEIAKKDGNFDKYVHVAPNVTNIFLMWFNENRQVYANVPDGACVSSKTEEQKEVSRAALQNQHFRLALGYSIDRASYISQSLGEDLKYVCLRNSYVPGDFVSLEETVTVDINGTPTTFEAGTFYGEIVQAQVTADGYPFKVWDEETHSSDGFDGWYNVENAMSELELAIAELEAMGYEISAENPVVLDYPYSAYNETATNQAVVLKTCIEAALGGMVELSLIECQDATENLNSWFNTNSGAEYNYDLGGLGGIGADFGDPETYLDGLLPYGDGFAIRKMGIW</sequence>
<dbReference type="Gene3D" id="3.10.105.10">
    <property type="entry name" value="Dipeptide-binding Protein, Domain 3"/>
    <property type="match status" value="1"/>
</dbReference>
<evidence type="ECO:0000256" key="3">
    <source>
        <dbReference type="ARBA" id="ARBA00022448"/>
    </source>
</evidence>
<dbReference type="SUPFAM" id="SSF53850">
    <property type="entry name" value="Periplasmic binding protein-like II"/>
    <property type="match status" value="1"/>
</dbReference>
<comment type="subcellular location">
    <subcellularLocation>
        <location evidence="1">Cell envelope</location>
    </subcellularLocation>
</comment>
<dbReference type="PROSITE" id="PS51257">
    <property type="entry name" value="PROKAR_LIPOPROTEIN"/>
    <property type="match status" value="1"/>
</dbReference>
<reference evidence="7" key="1">
    <citation type="submission" date="2020-10" db="EMBL/GenBank/DDBJ databases">
        <authorList>
            <person name="Gilroy R."/>
        </authorList>
    </citation>
    <scope>NUCLEOTIDE SEQUENCE</scope>
    <source>
        <strain evidence="7">ChiHecec3B27-6122</strain>
    </source>
</reference>
<evidence type="ECO:0000256" key="4">
    <source>
        <dbReference type="ARBA" id="ARBA00022729"/>
    </source>
</evidence>
<dbReference type="GO" id="GO:1904680">
    <property type="term" value="F:peptide transmembrane transporter activity"/>
    <property type="evidence" value="ECO:0007669"/>
    <property type="project" value="TreeGrafter"/>
</dbReference>
<evidence type="ECO:0000256" key="2">
    <source>
        <dbReference type="ARBA" id="ARBA00005695"/>
    </source>
</evidence>
<accession>A0A9D1G4Y0</accession>
<evidence type="ECO:0000313" key="8">
    <source>
        <dbReference type="Proteomes" id="UP000886876"/>
    </source>
</evidence>
<proteinExistence type="inferred from homology"/>
<dbReference type="PANTHER" id="PTHR30290">
    <property type="entry name" value="PERIPLASMIC BINDING COMPONENT OF ABC TRANSPORTER"/>
    <property type="match status" value="1"/>
</dbReference>